<reference evidence="2 3" key="1">
    <citation type="submission" date="2018-05" db="EMBL/GenBank/DDBJ databases">
        <title>Comparative genomics of bacterial root endophytes of switchgrass collected from native prairies over two seasons.</title>
        <authorList>
            <person name="Tang Y."/>
        </authorList>
    </citation>
    <scope>NUCLEOTIDE SEQUENCE [LARGE SCALE GENOMIC DNA]</scope>
    <source>
        <strain evidence="2 3">NFIX32</strain>
    </source>
</reference>
<evidence type="ECO:0000256" key="1">
    <source>
        <dbReference type="ARBA" id="ARBA00001954"/>
    </source>
</evidence>
<gene>
    <name evidence="2" type="ORF">NA66_10217</name>
</gene>
<dbReference type="Proteomes" id="UP000247755">
    <property type="component" value="Unassembled WGS sequence"/>
</dbReference>
<dbReference type="PANTHER" id="PTHR20883:SF48">
    <property type="entry name" value="ECTOINE DIOXYGENASE"/>
    <property type="match status" value="1"/>
</dbReference>
<keyword evidence="2" id="KW-0560">Oxidoreductase</keyword>
<protein>
    <submittedName>
        <fullName evidence="2">Ectoine hydroxylase-related dioxygenase (Phytanoyl-CoA dioxygenase family)</fullName>
    </submittedName>
</protein>
<name>A0A318IBJ4_BURPY</name>
<keyword evidence="2" id="KW-0223">Dioxygenase</keyword>
<comment type="cofactor">
    <cofactor evidence="1">
        <name>Fe(2+)</name>
        <dbReference type="ChEBI" id="CHEBI:29033"/>
    </cofactor>
</comment>
<dbReference type="GO" id="GO:0005506">
    <property type="term" value="F:iron ion binding"/>
    <property type="evidence" value="ECO:0007669"/>
    <property type="project" value="UniProtKB-ARBA"/>
</dbReference>
<dbReference type="AlphaFoldDB" id="A0A318IBJ4"/>
<dbReference type="Pfam" id="PF05721">
    <property type="entry name" value="PhyH"/>
    <property type="match status" value="1"/>
</dbReference>
<dbReference type="SUPFAM" id="SSF51197">
    <property type="entry name" value="Clavaminate synthase-like"/>
    <property type="match status" value="1"/>
</dbReference>
<dbReference type="GO" id="GO:0016706">
    <property type="term" value="F:2-oxoglutarate-dependent dioxygenase activity"/>
    <property type="evidence" value="ECO:0007669"/>
    <property type="project" value="UniProtKB-ARBA"/>
</dbReference>
<dbReference type="InterPro" id="IPR008775">
    <property type="entry name" value="Phytyl_CoA_dOase-like"/>
</dbReference>
<evidence type="ECO:0000313" key="3">
    <source>
        <dbReference type="Proteomes" id="UP000247755"/>
    </source>
</evidence>
<proteinExistence type="predicted"/>
<comment type="caution">
    <text evidence="2">The sequence shown here is derived from an EMBL/GenBank/DDBJ whole genome shotgun (WGS) entry which is preliminary data.</text>
</comment>
<organism evidence="2 3">
    <name type="scientific">Burkholderia pyrrocinia</name>
    <name type="common">Pseudomonas pyrrocinia</name>
    <dbReference type="NCBI Taxonomy" id="60550"/>
    <lineage>
        <taxon>Bacteria</taxon>
        <taxon>Pseudomonadati</taxon>
        <taxon>Pseudomonadota</taxon>
        <taxon>Betaproteobacteria</taxon>
        <taxon>Burkholderiales</taxon>
        <taxon>Burkholderiaceae</taxon>
        <taxon>Burkholderia</taxon>
        <taxon>Burkholderia cepacia complex</taxon>
    </lineage>
</organism>
<dbReference type="Gene3D" id="2.60.120.620">
    <property type="entry name" value="q2cbj1_9rhob like domain"/>
    <property type="match status" value="1"/>
</dbReference>
<accession>A0A318IBJ4</accession>
<dbReference type="RefSeq" id="WP_072443072.1">
    <property type="nucleotide sequence ID" value="NZ_QJJY01000021.1"/>
</dbReference>
<sequence length="261" mass="29459">MKPDLATFDREIAERGWILVERAIDADMVASLRRDCLAWVDICTAHQVANGINSAGDGTAHHSIGRDDSIDAFVDMHLFHPHLSHYFADRPYILHACNPVGGGPNIVNYVHRIHRDVGTYIPDFNFRMNMLVMLDDFTVENGATQVMTGSHRCAERPADDAFERACEYVTGPAGSVLLFNSYLWHRGTLNTTQRHRVALTLSFGPAFVKPQMDYARLLGDARGTRMSALTRQVLGYNARVPTCHDEWYRPRSERLYLPDQG</sequence>
<dbReference type="PANTHER" id="PTHR20883">
    <property type="entry name" value="PHYTANOYL-COA DIOXYGENASE DOMAIN CONTAINING 1"/>
    <property type="match status" value="1"/>
</dbReference>
<dbReference type="EMBL" id="QJJY01000021">
    <property type="protein sequence ID" value="PXX27121.1"/>
    <property type="molecule type" value="Genomic_DNA"/>
</dbReference>
<evidence type="ECO:0000313" key="2">
    <source>
        <dbReference type="EMBL" id="PXX27121.1"/>
    </source>
</evidence>